<proteinExistence type="predicted"/>
<organism evidence="1 2">
    <name type="scientific">Cymbomonas tetramitiformis</name>
    <dbReference type="NCBI Taxonomy" id="36881"/>
    <lineage>
        <taxon>Eukaryota</taxon>
        <taxon>Viridiplantae</taxon>
        <taxon>Chlorophyta</taxon>
        <taxon>Pyramimonadophyceae</taxon>
        <taxon>Pyramimonadales</taxon>
        <taxon>Pyramimonadaceae</taxon>
        <taxon>Cymbomonas</taxon>
    </lineage>
</organism>
<accession>A0AAE0GTV8</accession>
<comment type="caution">
    <text evidence="1">The sequence shown here is derived from an EMBL/GenBank/DDBJ whole genome shotgun (WGS) entry which is preliminary data.</text>
</comment>
<dbReference type="Proteomes" id="UP001190700">
    <property type="component" value="Unassembled WGS sequence"/>
</dbReference>
<dbReference type="AlphaFoldDB" id="A0AAE0GTV8"/>
<protein>
    <submittedName>
        <fullName evidence="1">Uncharacterized protein</fullName>
    </submittedName>
</protein>
<evidence type="ECO:0000313" key="2">
    <source>
        <dbReference type="Proteomes" id="UP001190700"/>
    </source>
</evidence>
<sequence length="93" mass="10986">MPRTTRCVCVYRCLSPTYKSRAELLAVPELLWQASFTKEFDEAIKYNDQLKTLPNKVQDDMNPLRVLQLFERVPDECRSQLNLCKFVVDDDER</sequence>
<reference evidence="1 2" key="1">
    <citation type="journal article" date="2015" name="Genome Biol. Evol.">
        <title>Comparative Genomics of a Bacterivorous Green Alga Reveals Evolutionary Causalities and Consequences of Phago-Mixotrophic Mode of Nutrition.</title>
        <authorList>
            <person name="Burns J.A."/>
            <person name="Paasch A."/>
            <person name="Narechania A."/>
            <person name="Kim E."/>
        </authorList>
    </citation>
    <scope>NUCLEOTIDE SEQUENCE [LARGE SCALE GENOMIC DNA]</scope>
    <source>
        <strain evidence="1 2">PLY_AMNH</strain>
    </source>
</reference>
<gene>
    <name evidence="1" type="ORF">CYMTET_8351</name>
</gene>
<dbReference type="EMBL" id="LGRX02002562">
    <property type="protein sequence ID" value="KAK3283973.1"/>
    <property type="molecule type" value="Genomic_DNA"/>
</dbReference>
<keyword evidence="2" id="KW-1185">Reference proteome</keyword>
<evidence type="ECO:0000313" key="1">
    <source>
        <dbReference type="EMBL" id="KAK3283973.1"/>
    </source>
</evidence>
<name>A0AAE0GTV8_9CHLO</name>